<dbReference type="InterPro" id="IPR008271">
    <property type="entry name" value="Ser/Thr_kinase_AS"/>
</dbReference>
<dbReference type="Proteomes" id="UP001374579">
    <property type="component" value="Unassembled WGS sequence"/>
</dbReference>
<dbReference type="InterPro" id="IPR054521">
    <property type="entry name" value="HRI2_3H"/>
</dbReference>
<evidence type="ECO:0000256" key="10">
    <source>
        <dbReference type="ARBA" id="ARBA00023157"/>
    </source>
</evidence>
<dbReference type="EC" id="2.7.11.1" evidence="1"/>
<dbReference type="PROSITE" id="PS00108">
    <property type="entry name" value="PROTEIN_KINASE_ST"/>
    <property type="match status" value="1"/>
</dbReference>
<evidence type="ECO:0000256" key="21">
    <source>
        <dbReference type="SAM" id="MobiDB-lite"/>
    </source>
</evidence>
<evidence type="ECO:0000256" key="15">
    <source>
        <dbReference type="ARBA" id="ARBA00042914"/>
    </source>
</evidence>
<evidence type="ECO:0000256" key="6">
    <source>
        <dbReference type="ARBA" id="ARBA00022741"/>
    </source>
</evidence>
<organism evidence="23 24">
    <name type="scientific">Littorina saxatilis</name>
    <dbReference type="NCBI Taxonomy" id="31220"/>
    <lineage>
        <taxon>Eukaryota</taxon>
        <taxon>Metazoa</taxon>
        <taxon>Spiralia</taxon>
        <taxon>Lophotrochozoa</taxon>
        <taxon>Mollusca</taxon>
        <taxon>Gastropoda</taxon>
        <taxon>Caenogastropoda</taxon>
        <taxon>Littorinimorpha</taxon>
        <taxon>Littorinoidea</taxon>
        <taxon>Littorinidae</taxon>
        <taxon>Littorina</taxon>
    </lineage>
</organism>
<evidence type="ECO:0000256" key="7">
    <source>
        <dbReference type="ARBA" id="ARBA00022777"/>
    </source>
</evidence>
<keyword evidence="4" id="KW-0808">Transferase</keyword>
<keyword evidence="7" id="KW-0418">Kinase</keyword>
<keyword evidence="20" id="KW-0175">Coiled coil</keyword>
<keyword evidence="2" id="KW-0723">Serine/threonine-protein kinase</keyword>
<evidence type="ECO:0000256" key="17">
    <source>
        <dbReference type="ARBA" id="ARBA00048659"/>
    </source>
</evidence>
<keyword evidence="11" id="KW-0652">Protein synthesis inhibitor</keyword>
<feature type="region of interest" description="Disordered" evidence="21">
    <location>
        <begin position="413"/>
        <end position="437"/>
    </location>
</feature>
<evidence type="ECO:0000256" key="2">
    <source>
        <dbReference type="ARBA" id="ARBA00022527"/>
    </source>
</evidence>
<evidence type="ECO:0000259" key="22">
    <source>
        <dbReference type="PROSITE" id="PS50011"/>
    </source>
</evidence>
<evidence type="ECO:0000256" key="18">
    <source>
        <dbReference type="ARBA" id="ARBA00048977"/>
    </source>
</evidence>
<dbReference type="GO" id="GO:0017148">
    <property type="term" value="P:negative regulation of translation"/>
    <property type="evidence" value="ECO:0007669"/>
    <property type="project" value="UniProtKB-KW"/>
</dbReference>
<evidence type="ECO:0000256" key="12">
    <source>
        <dbReference type="ARBA" id="ARBA00037982"/>
    </source>
</evidence>
<dbReference type="AlphaFoldDB" id="A0AAN9GN71"/>
<evidence type="ECO:0000256" key="5">
    <source>
        <dbReference type="ARBA" id="ARBA00022737"/>
    </source>
</evidence>
<feature type="region of interest" description="Disordered" evidence="21">
    <location>
        <begin position="1"/>
        <end position="22"/>
    </location>
</feature>
<comment type="similarity">
    <text evidence="12">Belongs to the protein kinase superfamily. Ser/Thr protein kinase family. GCN2 subfamily.</text>
</comment>
<keyword evidence="3" id="KW-0597">Phosphoprotein</keyword>
<evidence type="ECO:0000256" key="8">
    <source>
        <dbReference type="ARBA" id="ARBA00022840"/>
    </source>
</evidence>
<dbReference type="SMART" id="SM00220">
    <property type="entry name" value="S_TKc"/>
    <property type="match status" value="1"/>
</dbReference>
<evidence type="ECO:0000256" key="14">
    <source>
        <dbReference type="ARBA" id="ARBA00042456"/>
    </source>
</evidence>
<protein>
    <recommendedName>
        <fullName evidence="13">Eukaryotic translation initiation factor 2-alpha kinase 1</fullName>
        <ecNumber evidence="1">2.7.11.1</ecNumber>
    </recommendedName>
    <alternativeName>
        <fullName evidence="15">Heme-regulated eukaryotic initiation factor eIF-2-alpha kinase</fullName>
    </alternativeName>
    <alternativeName>
        <fullName evidence="14">Hemin-sensitive initiation factor 2-alpha kinase</fullName>
    </alternativeName>
</protein>
<comment type="catalytic activity">
    <reaction evidence="17">
        <text>L-threonyl-[protein] + ATP = O-phospho-L-threonyl-[protein] + ADP + H(+)</text>
        <dbReference type="Rhea" id="RHEA:46608"/>
        <dbReference type="Rhea" id="RHEA-COMP:11060"/>
        <dbReference type="Rhea" id="RHEA-COMP:11605"/>
        <dbReference type="ChEBI" id="CHEBI:15378"/>
        <dbReference type="ChEBI" id="CHEBI:30013"/>
        <dbReference type="ChEBI" id="CHEBI:30616"/>
        <dbReference type="ChEBI" id="CHEBI:61977"/>
        <dbReference type="ChEBI" id="CHEBI:456216"/>
        <dbReference type="EC" id="2.7.11.1"/>
    </reaction>
    <physiologicalReaction direction="left-to-right" evidence="17">
        <dbReference type="Rhea" id="RHEA:46609"/>
    </physiologicalReaction>
</comment>
<dbReference type="PANTHER" id="PTHR11042">
    <property type="entry name" value="EUKARYOTIC TRANSLATION INITIATION FACTOR 2-ALPHA KINASE EIF2-ALPHA KINASE -RELATED"/>
    <property type="match status" value="1"/>
</dbReference>
<keyword evidence="9" id="KW-0832">Ubl conjugation</keyword>
<feature type="region of interest" description="Disordered" evidence="21">
    <location>
        <begin position="242"/>
        <end position="312"/>
    </location>
</feature>
<evidence type="ECO:0000256" key="3">
    <source>
        <dbReference type="ARBA" id="ARBA00022553"/>
    </source>
</evidence>
<dbReference type="InterPro" id="IPR011009">
    <property type="entry name" value="Kinase-like_dom_sf"/>
</dbReference>
<comment type="subunit">
    <text evidence="16">Synthesized in an inactive form that binds to the N-terminal domain of CDC37. Has to be associated with a multiprotein complex containing Hsp90, CDC37 and PPP5C for maturation and activation by autophosphorylation. The phosphatase PPP5C modulates this activation. Homodimer; homodimerizes in presence of heme, forming a disulfide-linked inactive homodimer. Interacts with DELE1; binds both to full-length DELE1 and processed form of DELE1 (S-DELE1) in response to stress, leading to activate its protein kinase activity and trigger the integrated stress response (ISR).</text>
</comment>
<dbReference type="Gene3D" id="1.10.510.10">
    <property type="entry name" value="Transferase(Phosphotransferase) domain 1"/>
    <property type="match status" value="1"/>
</dbReference>
<evidence type="ECO:0000256" key="20">
    <source>
        <dbReference type="SAM" id="Coils"/>
    </source>
</evidence>
<evidence type="ECO:0000313" key="24">
    <source>
        <dbReference type="Proteomes" id="UP001374579"/>
    </source>
</evidence>
<dbReference type="InterPro" id="IPR050339">
    <property type="entry name" value="CC_SR_Kinase"/>
</dbReference>
<keyword evidence="6 19" id="KW-0547">Nucleotide-binding</keyword>
<dbReference type="PROSITE" id="PS50011">
    <property type="entry name" value="PROTEIN_KINASE_DOM"/>
    <property type="match status" value="1"/>
</dbReference>
<reference evidence="23 24" key="1">
    <citation type="submission" date="2024-02" db="EMBL/GenBank/DDBJ databases">
        <title>Chromosome-scale genome assembly of the rough periwinkle Littorina saxatilis.</title>
        <authorList>
            <person name="De Jode A."/>
            <person name="Faria R."/>
            <person name="Formenti G."/>
            <person name="Sims Y."/>
            <person name="Smith T.P."/>
            <person name="Tracey A."/>
            <person name="Wood J.M.D."/>
            <person name="Zagrodzka Z.B."/>
            <person name="Johannesson K."/>
            <person name="Butlin R.K."/>
            <person name="Leder E.H."/>
        </authorList>
    </citation>
    <scope>NUCLEOTIDE SEQUENCE [LARGE SCALE GENOMIC DNA]</scope>
    <source>
        <strain evidence="23">Snail1</strain>
        <tissue evidence="23">Muscle</tissue>
    </source>
</reference>
<feature type="compositionally biased region" description="Low complexity" evidence="21">
    <location>
        <begin position="424"/>
        <end position="437"/>
    </location>
</feature>
<comment type="caution">
    <text evidence="23">The sequence shown here is derived from an EMBL/GenBank/DDBJ whole genome shotgun (WGS) entry which is preliminary data.</text>
</comment>
<evidence type="ECO:0000256" key="13">
    <source>
        <dbReference type="ARBA" id="ARBA00040433"/>
    </source>
</evidence>
<dbReference type="Pfam" id="PF22949">
    <property type="entry name" value="HRI2_3H"/>
    <property type="match status" value="1"/>
</dbReference>
<keyword evidence="8 19" id="KW-0067">ATP-binding</keyword>
<evidence type="ECO:0000256" key="16">
    <source>
        <dbReference type="ARBA" id="ARBA00046654"/>
    </source>
</evidence>
<dbReference type="GO" id="GO:0005524">
    <property type="term" value="F:ATP binding"/>
    <property type="evidence" value="ECO:0007669"/>
    <property type="project" value="UniProtKB-UniRule"/>
</dbReference>
<sequence length="734" mass="82770">MNPVPNDTMGHKRRPQTKADFKMRMPQPIRTFDRSDVEALDPPVQAAVQKTAAAAAAVPRGVPPHLLMTSILEQICHSYVRDPAKAEQLFKVICDQLSKLKIISPLSFMDEMRGLRQEHRMLFQNIMQKAMREINKDGSILALPSLPNVRIERISSSEDVISSQTSRYRNEFQEHRKLGKGGYGSVYQAQNHLDGRVYAVKKIRFRQKNMESLLRLLREVKALAKLSHTHIVGYNAAWMEYDRPSSPGTVTSTGPSGDEAEDGDSPSTSDEDFTSPRDDVNGNSSHSKSDSVQFAMSDGESEQNARVPPPRRVPFSMAFSAKLFSTVQITEIGDSAITDDDSISDTQPLISEIGDSEVTENDSILFADCQSVSGMAAGQPLFPLRDPNRLFRRNVSFPDQRSLPLYLDNVGNEERVDDESEMKSQSSHSPSYQRSISFDTASSPQKSLMLVDNGSSVDYNYQLRNTITLYIQMELCTSTLQDWMSGRNAKLLSDLELLATSADIMRMFHQILQAVDYIHSHGMIHRDLKPRNIFLQGDAAHVKIGDFGLAKDHILHAGETLPSPSPVTEPDDFSFDHDDHTHGVGTRTYAAPEQIKGTIYDSKCDMYSLGVILFEMCRLFRTDMERLKTIDGLRQGTLPEQFTAEWTHQAEAVSQLTHEVPALRPSTHDLLTSQLFLTPQQVIKTLQDSLESKDTEIDQLRKQLQDKDRQLREKERQLSSLQERVDNPFQLLRR</sequence>
<evidence type="ECO:0000256" key="19">
    <source>
        <dbReference type="PROSITE-ProRule" id="PRU10141"/>
    </source>
</evidence>
<feature type="compositionally biased region" description="Acidic residues" evidence="21">
    <location>
        <begin position="258"/>
        <end position="273"/>
    </location>
</feature>
<proteinExistence type="inferred from homology"/>
<feature type="coiled-coil region" evidence="20">
    <location>
        <begin position="683"/>
        <end position="724"/>
    </location>
</feature>
<name>A0AAN9GN71_9CAEN</name>
<keyword evidence="10" id="KW-1015">Disulfide bond</keyword>
<dbReference type="InterPro" id="IPR000719">
    <property type="entry name" value="Prot_kinase_dom"/>
</dbReference>
<dbReference type="GO" id="GO:0005737">
    <property type="term" value="C:cytoplasm"/>
    <property type="evidence" value="ECO:0007669"/>
    <property type="project" value="TreeGrafter"/>
</dbReference>
<gene>
    <name evidence="23" type="ORF">V1264_000172</name>
</gene>
<evidence type="ECO:0000256" key="1">
    <source>
        <dbReference type="ARBA" id="ARBA00012513"/>
    </source>
</evidence>
<feature type="domain" description="Protein kinase" evidence="22">
    <location>
        <begin position="172"/>
        <end position="677"/>
    </location>
</feature>
<evidence type="ECO:0000313" key="23">
    <source>
        <dbReference type="EMBL" id="KAK7114046.1"/>
    </source>
</evidence>
<dbReference type="Gene3D" id="3.30.200.20">
    <property type="entry name" value="Phosphorylase Kinase, domain 1"/>
    <property type="match status" value="1"/>
</dbReference>
<keyword evidence="5" id="KW-0677">Repeat</keyword>
<feature type="compositionally biased region" description="Polar residues" evidence="21">
    <location>
        <begin position="281"/>
        <end position="294"/>
    </location>
</feature>
<evidence type="ECO:0000256" key="9">
    <source>
        <dbReference type="ARBA" id="ARBA00022843"/>
    </source>
</evidence>
<evidence type="ECO:0000256" key="11">
    <source>
        <dbReference type="ARBA" id="ARBA00023193"/>
    </source>
</evidence>
<dbReference type="SUPFAM" id="SSF56112">
    <property type="entry name" value="Protein kinase-like (PK-like)"/>
    <property type="match status" value="1"/>
</dbReference>
<feature type="compositionally biased region" description="Low complexity" evidence="21">
    <location>
        <begin position="244"/>
        <end position="257"/>
    </location>
</feature>
<dbReference type="Pfam" id="PF00069">
    <property type="entry name" value="Pkinase"/>
    <property type="match status" value="2"/>
</dbReference>
<feature type="binding site" evidence="19">
    <location>
        <position position="202"/>
    </location>
    <ligand>
        <name>ATP</name>
        <dbReference type="ChEBI" id="CHEBI:30616"/>
    </ligand>
</feature>
<dbReference type="PANTHER" id="PTHR11042:SF160">
    <property type="entry name" value="EUKARYOTIC TRANSLATION INITIATION FACTOR 2-ALPHA KINASE 1"/>
    <property type="match status" value="1"/>
</dbReference>
<dbReference type="PROSITE" id="PS00107">
    <property type="entry name" value="PROTEIN_KINASE_ATP"/>
    <property type="match status" value="1"/>
</dbReference>
<evidence type="ECO:0000256" key="4">
    <source>
        <dbReference type="ARBA" id="ARBA00022679"/>
    </source>
</evidence>
<accession>A0AAN9GN71</accession>
<keyword evidence="24" id="KW-1185">Reference proteome</keyword>
<dbReference type="GO" id="GO:0004694">
    <property type="term" value="F:eukaryotic translation initiation factor 2alpha kinase activity"/>
    <property type="evidence" value="ECO:0007669"/>
    <property type="project" value="TreeGrafter"/>
</dbReference>
<comment type="catalytic activity">
    <reaction evidence="18">
        <text>L-seryl-[protein] + ATP = O-phospho-L-seryl-[protein] + ADP + H(+)</text>
        <dbReference type="Rhea" id="RHEA:17989"/>
        <dbReference type="Rhea" id="RHEA-COMP:9863"/>
        <dbReference type="Rhea" id="RHEA-COMP:11604"/>
        <dbReference type="ChEBI" id="CHEBI:15378"/>
        <dbReference type="ChEBI" id="CHEBI:29999"/>
        <dbReference type="ChEBI" id="CHEBI:30616"/>
        <dbReference type="ChEBI" id="CHEBI:83421"/>
        <dbReference type="ChEBI" id="CHEBI:456216"/>
        <dbReference type="EC" id="2.7.11.1"/>
    </reaction>
    <physiologicalReaction direction="left-to-right" evidence="18">
        <dbReference type="Rhea" id="RHEA:17990"/>
    </physiologicalReaction>
</comment>
<dbReference type="GO" id="GO:0005634">
    <property type="term" value="C:nucleus"/>
    <property type="evidence" value="ECO:0007669"/>
    <property type="project" value="TreeGrafter"/>
</dbReference>
<dbReference type="InterPro" id="IPR017441">
    <property type="entry name" value="Protein_kinase_ATP_BS"/>
</dbReference>
<dbReference type="EMBL" id="JBAMIC010000001">
    <property type="protein sequence ID" value="KAK7114046.1"/>
    <property type="molecule type" value="Genomic_DNA"/>
</dbReference>